<dbReference type="PANTHER" id="PTHR10134">
    <property type="entry name" value="CYTOCHROME B-C1 COMPLEX SUBUNIT RIESKE, MITOCHONDRIAL"/>
    <property type="match status" value="1"/>
</dbReference>
<dbReference type="Gene3D" id="2.102.10.10">
    <property type="entry name" value="Rieske [2Fe-2S] iron-sulphur domain"/>
    <property type="match status" value="1"/>
</dbReference>
<evidence type="ECO:0000256" key="5">
    <source>
        <dbReference type="ARBA" id="ARBA00023157"/>
    </source>
</evidence>
<feature type="domain" description="Rieske" evidence="7">
    <location>
        <begin position="125"/>
        <end position="199"/>
    </location>
</feature>
<keyword evidence="1" id="KW-0001">2Fe-2S</keyword>
<dbReference type="OrthoDB" id="9767869at2"/>
<dbReference type="InterPro" id="IPR005805">
    <property type="entry name" value="Rieske_Fe-S_prot_C"/>
</dbReference>
<evidence type="ECO:0000313" key="9">
    <source>
        <dbReference type="Proteomes" id="UP000266178"/>
    </source>
</evidence>
<dbReference type="SUPFAM" id="SSF50022">
    <property type="entry name" value="ISP domain"/>
    <property type="match status" value="1"/>
</dbReference>
<dbReference type="EMBL" id="QWLB01000010">
    <property type="protein sequence ID" value="RIH93084.1"/>
    <property type="molecule type" value="Genomic_DNA"/>
</dbReference>
<dbReference type="InterPro" id="IPR014349">
    <property type="entry name" value="Rieske_Fe-S_prot"/>
</dbReference>
<dbReference type="GO" id="GO:0046872">
    <property type="term" value="F:metal ion binding"/>
    <property type="evidence" value="ECO:0007669"/>
    <property type="project" value="UniProtKB-KW"/>
</dbReference>
<protein>
    <submittedName>
        <fullName evidence="8">Cytochrome b6-f complex iron-sulfur subunit</fullName>
        <ecNumber evidence="8">1.10.9.1</ecNumber>
    </submittedName>
</protein>
<comment type="caution">
    <text evidence="8">The sequence shown here is derived from an EMBL/GenBank/DDBJ whole genome shotgun (WGS) entry which is preliminary data.</text>
</comment>
<organism evidence="8 9">
    <name type="scientific">Meiothermus granaticius NBRC 107808</name>
    <dbReference type="NCBI Taxonomy" id="1227551"/>
    <lineage>
        <taxon>Bacteria</taxon>
        <taxon>Thermotogati</taxon>
        <taxon>Deinococcota</taxon>
        <taxon>Deinococci</taxon>
        <taxon>Thermales</taxon>
        <taxon>Thermaceae</taxon>
        <taxon>Meiothermus</taxon>
    </lineage>
</organism>
<keyword evidence="8" id="KW-0560">Oxidoreductase</keyword>
<keyword evidence="4" id="KW-0411">Iron-sulfur</keyword>
<dbReference type="Pfam" id="PF00355">
    <property type="entry name" value="Rieske"/>
    <property type="match status" value="1"/>
</dbReference>
<evidence type="ECO:0000256" key="4">
    <source>
        <dbReference type="ARBA" id="ARBA00023014"/>
    </source>
</evidence>
<dbReference type="CDD" id="cd03467">
    <property type="entry name" value="Rieske"/>
    <property type="match status" value="1"/>
</dbReference>
<evidence type="ECO:0000256" key="2">
    <source>
        <dbReference type="ARBA" id="ARBA00022723"/>
    </source>
</evidence>
<reference evidence="8 9" key="1">
    <citation type="submission" date="2018-08" db="EMBL/GenBank/DDBJ databases">
        <title>Meiothermus granaticius genome AF-68 sequencing project.</title>
        <authorList>
            <person name="Da Costa M.S."/>
            <person name="Albuquerque L."/>
            <person name="Raposo P."/>
            <person name="Froufe H.J.C."/>
            <person name="Barroso C.S."/>
            <person name="Egas C."/>
        </authorList>
    </citation>
    <scope>NUCLEOTIDE SEQUENCE [LARGE SCALE GENOMIC DNA]</scope>
    <source>
        <strain evidence="8 9">AF-68</strain>
    </source>
</reference>
<dbReference type="PRINTS" id="PR00162">
    <property type="entry name" value="RIESKE"/>
</dbReference>
<dbReference type="RefSeq" id="WP_119356548.1">
    <property type="nucleotide sequence ID" value="NZ_BJXM01000006.1"/>
</dbReference>
<dbReference type="GO" id="GO:0016020">
    <property type="term" value="C:membrane"/>
    <property type="evidence" value="ECO:0007669"/>
    <property type="project" value="InterPro"/>
</dbReference>
<proteinExistence type="predicted"/>
<evidence type="ECO:0000259" key="7">
    <source>
        <dbReference type="PROSITE" id="PS51296"/>
    </source>
</evidence>
<dbReference type="InterPro" id="IPR036922">
    <property type="entry name" value="Rieske_2Fe-2S_sf"/>
</dbReference>
<evidence type="ECO:0000256" key="3">
    <source>
        <dbReference type="ARBA" id="ARBA00023004"/>
    </source>
</evidence>
<gene>
    <name evidence="8" type="primary">petC</name>
    <name evidence="8" type="ORF">Mgrana_01043</name>
</gene>
<keyword evidence="9" id="KW-1185">Reference proteome</keyword>
<sequence>MMEDHEKAQLEAMKKADERAMPTRRAVLQAAIITATATATLSALYVGAGLVTRSSKTPENEPPQVGDLLVYATGARINQPILTDDLPLGGPFRLAFPMDPQTKVVRSQNVNNTLLVLKLPLQSYDPKVAAHAVGGIVCYSAICTHLGCTVSDWEAGPQLMRCPCHGSIYNPRDDKVVSGPAPLPLALLPIRLEGPQIVVAGAFLGPVGEQT</sequence>
<dbReference type="GO" id="GO:0051537">
    <property type="term" value="F:2 iron, 2 sulfur cluster binding"/>
    <property type="evidence" value="ECO:0007669"/>
    <property type="project" value="UniProtKB-KW"/>
</dbReference>
<keyword evidence="5" id="KW-1015">Disulfide bond</keyword>
<comment type="cofactor">
    <cofactor evidence="6">
        <name>[2Fe-2S] cluster</name>
        <dbReference type="ChEBI" id="CHEBI:190135"/>
    </cofactor>
</comment>
<keyword evidence="3" id="KW-0408">Iron</keyword>
<accession>A0A399F8V7</accession>
<keyword evidence="2" id="KW-0479">Metal-binding</keyword>
<evidence type="ECO:0000256" key="1">
    <source>
        <dbReference type="ARBA" id="ARBA00022714"/>
    </source>
</evidence>
<dbReference type="InterPro" id="IPR017941">
    <property type="entry name" value="Rieske_2Fe-2S"/>
</dbReference>
<dbReference type="EC" id="1.10.9.1" evidence="8"/>
<evidence type="ECO:0000313" key="8">
    <source>
        <dbReference type="EMBL" id="RIH93084.1"/>
    </source>
</evidence>
<dbReference type="GO" id="GO:0016491">
    <property type="term" value="F:oxidoreductase activity"/>
    <property type="evidence" value="ECO:0007669"/>
    <property type="project" value="UniProtKB-KW"/>
</dbReference>
<evidence type="ECO:0000256" key="6">
    <source>
        <dbReference type="ARBA" id="ARBA00034078"/>
    </source>
</evidence>
<dbReference type="AlphaFoldDB" id="A0A399F8V7"/>
<name>A0A399F8V7_9DEIN</name>
<dbReference type="PROSITE" id="PS51296">
    <property type="entry name" value="RIESKE"/>
    <property type="match status" value="1"/>
</dbReference>
<dbReference type="Proteomes" id="UP000266178">
    <property type="component" value="Unassembled WGS sequence"/>
</dbReference>